<protein>
    <submittedName>
        <fullName evidence="2">Heterokaryon incompatibility protein-domain-containing protein</fullName>
    </submittedName>
</protein>
<dbReference type="Pfam" id="PF06985">
    <property type="entry name" value="HET"/>
    <property type="match status" value="1"/>
</dbReference>
<sequence length="680" mass="76881">MLCNICNNFIGVGRLRPEEDAPVGISRKHVPRDLSWQDLQTSAKTCYCCEILVSGCRGCFKQHGVDEERIESFSIRFFYPNYEDEEAEVDKVVSFLLQDGTFFDIELFATEEDDCPVPDAWESMPVSQRISSRTDSPDAVEIIKSWIQLCEDDREHVDCIEPEDPELPKRAVDVGDAYGVIRLLETHGQSAKYICLSHCWGLTQIITTTQDTLHERQRGIDMQDLSNTFRDAILLTRQLGLRYIWIDSLCIIQDSRTDWEIESAKMSSIYSKAFLTIAATHSPDGRGGLYTDTPDFEVSGETPEGEEYRLFFRERIDHHLDPVPEPDRSGADVGLIGHGTIARHPLLTRAWVYQERLLSPRVIHFGPQELFFECLSAMQCECGGIAHDGSSIAPSGLMKLLYAEALFTTAPGVEWHEYAAYYMARIWRTMVNEYTSLGITKPSDRLPAIGGLAKKMAASRKQEYVAGLWGNTLNDDLIWTVLELEGEKKPRYHPLAAPTWSWASVEAHVFYWDSIVFWNPDETVTDEDRPPWQHLSKVESWNVDAAGVDEFGHLNGGTIKVKGLAAEGIIERDVGEETKWGSGSYYVRFSPTLRLMMHADYQLDHKGPYQVLPGIEVLCIRMSVIQEGSTDHLVSLVLRAVGESGQFERIGTLVVRSRPPPVDPLGGFYKEGRQRSVEIR</sequence>
<dbReference type="PANTHER" id="PTHR33112:SF13">
    <property type="entry name" value="HETEROKARYON INCOMPATIBILITY DOMAIN-CONTAINING PROTEIN"/>
    <property type="match status" value="1"/>
</dbReference>
<name>A0A9P9H1D4_FUSSL</name>
<evidence type="ECO:0000313" key="2">
    <source>
        <dbReference type="EMBL" id="KAH7249256.1"/>
    </source>
</evidence>
<dbReference type="OrthoDB" id="5362512at2759"/>
<proteinExistence type="predicted"/>
<accession>A0A9P9H1D4</accession>
<organism evidence="2 3">
    <name type="scientific">Fusarium solani</name>
    <name type="common">Filamentous fungus</name>
    <dbReference type="NCBI Taxonomy" id="169388"/>
    <lineage>
        <taxon>Eukaryota</taxon>
        <taxon>Fungi</taxon>
        <taxon>Dikarya</taxon>
        <taxon>Ascomycota</taxon>
        <taxon>Pezizomycotina</taxon>
        <taxon>Sordariomycetes</taxon>
        <taxon>Hypocreomycetidae</taxon>
        <taxon>Hypocreales</taxon>
        <taxon>Nectriaceae</taxon>
        <taxon>Fusarium</taxon>
        <taxon>Fusarium solani species complex</taxon>
    </lineage>
</organism>
<dbReference type="EMBL" id="JAGTJS010000013">
    <property type="protein sequence ID" value="KAH7249256.1"/>
    <property type="molecule type" value="Genomic_DNA"/>
</dbReference>
<reference evidence="2" key="1">
    <citation type="journal article" date="2021" name="Nat. Commun.">
        <title>Genetic determinants of endophytism in the Arabidopsis root mycobiome.</title>
        <authorList>
            <person name="Mesny F."/>
            <person name="Miyauchi S."/>
            <person name="Thiergart T."/>
            <person name="Pickel B."/>
            <person name="Atanasova L."/>
            <person name="Karlsson M."/>
            <person name="Huettel B."/>
            <person name="Barry K.W."/>
            <person name="Haridas S."/>
            <person name="Chen C."/>
            <person name="Bauer D."/>
            <person name="Andreopoulos W."/>
            <person name="Pangilinan J."/>
            <person name="LaButti K."/>
            <person name="Riley R."/>
            <person name="Lipzen A."/>
            <person name="Clum A."/>
            <person name="Drula E."/>
            <person name="Henrissat B."/>
            <person name="Kohler A."/>
            <person name="Grigoriev I.V."/>
            <person name="Martin F.M."/>
            <person name="Hacquard S."/>
        </authorList>
    </citation>
    <scope>NUCLEOTIDE SEQUENCE</scope>
    <source>
        <strain evidence="2">FSSC 5 MPI-SDFR-AT-0091</strain>
    </source>
</reference>
<dbReference type="PANTHER" id="PTHR33112">
    <property type="entry name" value="DOMAIN PROTEIN, PUTATIVE-RELATED"/>
    <property type="match status" value="1"/>
</dbReference>
<dbReference type="InterPro" id="IPR010730">
    <property type="entry name" value="HET"/>
</dbReference>
<dbReference type="Proteomes" id="UP000736672">
    <property type="component" value="Unassembled WGS sequence"/>
</dbReference>
<feature type="domain" description="Heterokaryon incompatibility" evidence="1">
    <location>
        <begin position="193"/>
        <end position="355"/>
    </location>
</feature>
<gene>
    <name evidence="2" type="ORF">B0J15DRAFT_448867</name>
</gene>
<keyword evidence="3" id="KW-1185">Reference proteome</keyword>
<dbReference type="AlphaFoldDB" id="A0A9P9H1D4"/>
<comment type="caution">
    <text evidence="2">The sequence shown here is derived from an EMBL/GenBank/DDBJ whole genome shotgun (WGS) entry which is preliminary data.</text>
</comment>
<evidence type="ECO:0000259" key="1">
    <source>
        <dbReference type="Pfam" id="PF06985"/>
    </source>
</evidence>
<evidence type="ECO:0000313" key="3">
    <source>
        <dbReference type="Proteomes" id="UP000736672"/>
    </source>
</evidence>